<accession>A0ABS3M160</accession>
<sequence length="113" mass="12516">MSDMTSPSCAPGMNMLRNISLQGYAAPQIIRIGQEWVNRFSPTSDPLMSGGRIAIAALIREAYDRNGSAYASMIANIFEREVKDERSLIRQWKAFHREQATGSTGKSHRGGAR</sequence>
<comment type="caution">
    <text evidence="1">The sequence shown here is derived from an EMBL/GenBank/DDBJ whole genome shotgun (WGS) entry which is preliminary data.</text>
</comment>
<name>A0ABS3M160_9PROT</name>
<organism evidence="1 2">
    <name type="scientific">Acetobacter sacchari</name>
    <dbReference type="NCBI Taxonomy" id="2661687"/>
    <lineage>
        <taxon>Bacteria</taxon>
        <taxon>Pseudomonadati</taxon>
        <taxon>Pseudomonadota</taxon>
        <taxon>Alphaproteobacteria</taxon>
        <taxon>Acetobacterales</taxon>
        <taxon>Acetobacteraceae</taxon>
        <taxon>Acetobacter</taxon>
    </lineage>
</organism>
<reference evidence="1 2" key="1">
    <citation type="submission" date="2021-03" db="EMBL/GenBank/DDBJ databases">
        <title>The complete genome sequence of Acetobacter sacchari TBRC 11175.</title>
        <authorList>
            <person name="Charoenyingcharoen P."/>
            <person name="Yukphan P."/>
        </authorList>
    </citation>
    <scope>NUCLEOTIDE SEQUENCE [LARGE SCALE GENOMIC DNA]</scope>
    <source>
        <strain evidence="1 2">TBRC 11175</strain>
    </source>
</reference>
<keyword evidence="2" id="KW-1185">Reference proteome</keyword>
<protein>
    <submittedName>
        <fullName evidence="1">Uncharacterized protein</fullName>
    </submittedName>
</protein>
<evidence type="ECO:0000313" key="1">
    <source>
        <dbReference type="EMBL" id="MBO1361927.1"/>
    </source>
</evidence>
<dbReference type="Proteomes" id="UP000664771">
    <property type="component" value="Unassembled WGS sequence"/>
</dbReference>
<gene>
    <name evidence="1" type="ORF">J2D73_19270</name>
</gene>
<evidence type="ECO:0000313" key="2">
    <source>
        <dbReference type="Proteomes" id="UP000664771"/>
    </source>
</evidence>
<proteinExistence type="predicted"/>
<dbReference type="RefSeq" id="WP_207883968.1">
    <property type="nucleotide sequence ID" value="NZ_JAFVMF010000036.1"/>
</dbReference>
<dbReference type="EMBL" id="JAFVMF010000036">
    <property type="protein sequence ID" value="MBO1361927.1"/>
    <property type="molecule type" value="Genomic_DNA"/>
</dbReference>